<reference evidence="7 8" key="1">
    <citation type="journal article" date="2023" name="Int. J. Syst. Evol. Microbiol.">
        <title>Physiological and genomic analyses of cobalamin (vitamin B12)-auxotrophy of Lysobacter auxotrophicus sp. nov., a methionine-auxotrophic chitinolytic bacterium isolated from chitin-treated soil.</title>
        <authorList>
            <person name="Saito A."/>
            <person name="Dohra H."/>
            <person name="Hamada M."/>
            <person name="Moriuchi R."/>
            <person name="Kotsuchibashi Y."/>
            <person name="Mori K."/>
        </authorList>
    </citation>
    <scope>NUCLEOTIDE SEQUENCE [LARGE SCALE GENOMIC DNA]</scope>
    <source>
        <strain evidence="7 8">5-21a</strain>
    </source>
</reference>
<keyword evidence="8" id="KW-1185">Reference proteome</keyword>
<dbReference type="EMBL" id="AP027041">
    <property type="protein sequence ID" value="BDU14938.1"/>
    <property type="molecule type" value="Genomic_DNA"/>
</dbReference>
<feature type="domain" description="Translocation and assembly module TamB C-terminal" evidence="6">
    <location>
        <begin position="984"/>
        <end position="1313"/>
    </location>
</feature>
<proteinExistence type="predicted"/>
<feature type="transmembrane region" description="Helical" evidence="5">
    <location>
        <begin position="33"/>
        <end position="56"/>
    </location>
</feature>
<protein>
    <submittedName>
        <fullName evidence="7">Translocation/assembly module TamB domain-containing protein</fullName>
    </submittedName>
</protein>
<evidence type="ECO:0000256" key="2">
    <source>
        <dbReference type="ARBA" id="ARBA00022692"/>
    </source>
</evidence>
<dbReference type="Proteomes" id="UP001317822">
    <property type="component" value="Chromosome"/>
</dbReference>
<accession>A0ABN6UH71</accession>
<evidence type="ECO:0000256" key="4">
    <source>
        <dbReference type="ARBA" id="ARBA00023136"/>
    </source>
</evidence>
<dbReference type="RefSeq" id="WP_281780485.1">
    <property type="nucleotide sequence ID" value="NZ_AP027041.1"/>
</dbReference>
<keyword evidence="4 5" id="KW-0472">Membrane</keyword>
<keyword evidence="3 5" id="KW-1133">Transmembrane helix</keyword>
<evidence type="ECO:0000313" key="8">
    <source>
        <dbReference type="Proteomes" id="UP001317822"/>
    </source>
</evidence>
<evidence type="ECO:0000256" key="1">
    <source>
        <dbReference type="ARBA" id="ARBA00004167"/>
    </source>
</evidence>
<dbReference type="Pfam" id="PF04357">
    <property type="entry name" value="TamB"/>
    <property type="match status" value="1"/>
</dbReference>
<keyword evidence="2 5" id="KW-0812">Transmembrane</keyword>
<comment type="subcellular location">
    <subcellularLocation>
        <location evidence="1">Membrane</location>
        <topology evidence="1">Single-pass membrane protein</topology>
    </subcellularLocation>
</comment>
<dbReference type="InterPro" id="IPR007452">
    <property type="entry name" value="TamB_C"/>
</dbReference>
<evidence type="ECO:0000256" key="5">
    <source>
        <dbReference type="SAM" id="Phobius"/>
    </source>
</evidence>
<evidence type="ECO:0000313" key="7">
    <source>
        <dbReference type="EMBL" id="BDU14938.1"/>
    </source>
</evidence>
<dbReference type="PANTHER" id="PTHR36985">
    <property type="entry name" value="TRANSLOCATION AND ASSEMBLY MODULE SUBUNIT TAMB"/>
    <property type="match status" value="1"/>
</dbReference>
<sequence length="1314" mass="139431">MSEPTPANETPKDPREARIAELRARRHARMRWLAIRAGILSVAIALIAGVFLYWLLTSIGGRDLLLSQIVSRLPENATLSWRTVEGPLSGPLTLNGVRFTYDRLVFTADRVHLDPALRPLFRKRLRLDALQVANAKLEIPKSDEPFELPRWPDVLPEIAPPLELQADDVRVDGFVLTQAGEELIDIRTLRGGLDARQGELHVEHLFVDSDRGRFNVHGDYVPREDYRTDLTASAVLPAADGRTPARVGLVARGDLSRMNVAIAGHVPQPLRASLTLHGRDEPKWRLDADAEGLDIGLVTGAEASDEDRPLVFSFSADGMGGAADLRGEFRQGDLVATVLPSKVRVENQVLDVQPLALRIFDGTATLRGTADFTDAENAKFRFAANARGLAFGGETTVPPAAAPAATNPPASVSARKLQQVTAPAPAAQTEAVAIHVDADLGFAGTMKAWAAIGNATLRRDDTEAKVTFDGRGNDERMTLKTLQARMPTGTLDGHGEIAWAPSLGWNIDATLAGFDPGYFAPDFKGSINGKLVTRGSTRADGGLDITANASDLGGRLRNRPLGGNANFAMRGAGTAGGETTYQGDVALTLGGSRIDAKGSVGNALDIDARLTPLVLSDLLPGGAGTLRGTAQVRGPRNAPDITVDLTGSGLKYGDMQAQSLTAKGRLPWQRGSGDIAVRATGLEVGLPMSSVALNARGSVENLQVQGEARGDIGALTLAGNVARRGNAWQGALSAFELTPTRGASWRLREAAHFSWDGRNGSLSNSCFVSNGGGSLCANADWPRRGLAVKGDALPLSLVVPYLPEREDDRPWLLRGEIALDGQLRPVGNAWSGSLNVRSSGGGMKNSERSRREVLSYENLVLKATFDPRRINAELATAFNSGGRIDARIATGWDDYAPLAGQISVNTSELVWMELFSPDIMEPKGNLDARITLGGTRARPQLGGQARLTRFSTEIPSLAIVMEDGDVRLDALPDGTARIAGQIRSGEGILRVDGSLNWQNTSAPLLLTATGQNVLVSDTRDLHAVASPDVQVRYAAGQPITVTGTVTVPSARIDLERLDQGVSASPDVVVLDPVNPEASAASPLDLDLTLVLGDDVQLNGFGLEGGLGGRMRVRSHPGREMTAAGQLQVRGRYKAYGQKLDITRGELSWSGGPVSDPILNIRAERVIGDVTAGVDIRGRASAPTATAWTDPPSSQSEALAYLTLGRPLASASSDESRQVNAASAALSAGGSLIASQLGARLGLDDAGVSDSRTLGGSVLGFGKHISPRLYVGYGVSLLGTGQVLMLKYLLRKGFDVQVESSTVESRASLNWRKEK</sequence>
<dbReference type="PANTHER" id="PTHR36985:SF1">
    <property type="entry name" value="TRANSLOCATION AND ASSEMBLY MODULE SUBUNIT TAMB"/>
    <property type="match status" value="1"/>
</dbReference>
<gene>
    <name evidence="7" type="ORF">LA521A_01390</name>
</gene>
<evidence type="ECO:0000259" key="6">
    <source>
        <dbReference type="Pfam" id="PF04357"/>
    </source>
</evidence>
<name>A0ABN6UH71_9GAMM</name>
<organism evidence="7 8">
    <name type="scientific">Lysobacter auxotrophicus</name>
    <dbReference type="NCBI Taxonomy" id="2992573"/>
    <lineage>
        <taxon>Bacteria</taxon>
        <taxon>Pseudomonadati</taxon>
        <taxon>Pseudomonadota</taxon>
        <taxon>Gammaproteobacteria</taxon>
        <taxon>Lysobacterales</taxon>
        <taxon>Lysobacteraceae</taxon>
        <taxon>Lysobacter</taxon>
    </lineage>
</organism>
<evidence type="ECO:0000256" key="3">
    <source>
        <dbReference type="ARBA" id="ARBA00022989"/>
    </source>
</evidence>